<dbReference type="InterPro" id="IPR002898">
    <property type="entry name" value="MotA_ExbB_proton_chnl"/>
</dbReference>
<feature type="transmembrane region" description="Helical" evidence="8">
    <location>
        <begin position="193"/>
        <end position="212"/>
    </location>
</feature>
<keyword evidence="7" id="KW-0653">Protein transport</keyword>
<evidence type="ECO:0000256" key="6">
    <source>
        <dbReference type="ARBA" id="ARBA00023136"/>
    </source>
</evidence>
<dbReference type="GO" id="GO:0071978">
    <property type="term" value="P:bacterial-type flagellum-dependent swarming motility"/>
    <property type="evidence" value="ECO:0007669"/>
    <property type="project" value="InterPro"/>
</dbReference>
<evidence type="ECO:0000256" key="4">
    <source>
        <dbReference type="ARBA" id="ARBA00022779"/>
    </source>
</evidence>
<evidence type="ECO:0000256" key="5">
    <source>
        <dbReference type="ARBA" id="ARBA00022989"/>
    </source>
</evidence>
<keyword evidence="12" id="KW-1185">Reference proteome</keyword>
<dbReference type="Pfam" id="PF01618">
    <property type="entry name" value="MotA_ExbB"/>
    <property type="match status" value="1"/>
</dbReference>
<feature type="domain" description="MotA/TolQ/ExbB proton channel" evidence="9">
    <location>
        <begin position="104"/>
        <end position="223"/>
    </location>
</feature>
<feature type="domain" description="Motility protein A N-terminal" evidence="10">
    <location>
        <begin position="9"/>
        <end position="94"/>
    </location>
</feature>
<feature type="transmembrane region" description="Helical" evidence="8">
    <location>
        <begin position="152"/>
        <end position="173"/>
    </location>
</feature>
<organism evidence="11 12">
    <name type="scientific">Clostridium bovifaecis</name>
    <dbReference type="NCBI Taxonomy" id="2184719"/>
    <lineage>
        <taxon>Bacteria</taxon>
        <taxon>Bacillati</taxon>
        <taxon>Bacillota</taxon>
        <taxon>Clostridia</taxon>
        <taxon>Eubacteriales</taxon>
        <taxon>Clostridiaceae</taxon>
        <taxon>Clostridium</taxon>
    </lineage>
</organism>
<reference evidence="11 12" key="1">
    <citation type="submission" date="2019-12" db="EMBL/GenBank/DDBJ databases">
        <title>Genome sequenceing of Clostridium bovifaecis.</title>
        <authorList>
            <person name="Yao Y."/>
        </authorList>
    </citation>
    <scope>NUCLEOTIDE SEQUENCE [LARGE SCALE GENOMIC DNA]</scope>
    <source>
        <strain evidence="11 12">BXX</strain>
    </source>
</reference>
<evidence type="ECO:0000313" key="12">
    <source>
        <dbReference type="Proteomes" id="UP000422764"/>
    </source>
</evidence>
<keyword evidence="7" id="KW-0813">Transport</keyword>
<keyword evidence="2" id="KW-1003">Cell membrane</keyword>
<comment type="similarity">
    <text evidence="7">Belongs to the exbB/tolQ family.</text>
</comment>
<dbReference type="GO" id="GO:0015031">
    <property type="term" value="P:protein transport"/>
    <property type="evidence" value="ECO:0007669"/>
    <property type="project" value="UniProtKB-KW"/>
</dbReference>
<evidence type="ECO:0000259" key="9">
    <source>
        <dbReference type="Pfam" id="PF01618"/>
    </source>
</evidence>
<evidence type="ECO:0000256" key="7">
    <source>
        <dbReference type="RuleBase" id="RU004057"/>
    </source>
</evidence>
<dbReference type="GO" id="GO:0006935">
    <property type="term" value="P:chemotaxis"/>
    <property type="evidence" value="ECO:0007669"/>
    <property type="project" value="InterPro"/>
</dbReference>
<feature type="transmembrane region" description="Helical" evidence="8">
    <location>
        <begin position="7"/>
        <end position="24"/>
    </location>
</feature>
<evidence type="ECO:0000256" key="8">
    <source>
        <dbReference type="SAM" id="Phobius"/>
    </source>
</evidence>
<evidence type="ECO:0000256" key="2">
    <source>
        <dbReference type="ARBA" id="ARBA00022475"/>
    </source>
</evidence>
<keyword evidence="4" id="KW-0283">Flagellar rotation</keyword>
<dbReference type="PANTHER" id="PTHR30433:SF2">
    <property type="entry name" value="MOTILITY PROTEIN A"/>
    <property type="match status" value="1"/>
</dbReference>
<evidence type="ECO:0000256" key="1">
    <source>
        <dbReference type="ARBA" id="ARBA00004651"/>
    </source>
</evidence>
<evidence type="ECO:0000259" key="10">
    <source>
        <dbReference type="Pfam" id="PF20560"/>
    </source>
</evidence>
<proteinExistence type="inferred from homology"/>
<dbReference type="EMBL" id="CP046522">
    <property type="protein sequence ID" value="QGU95091.1"/>
    <property type="molecule type" value="Genomic_DNA"/>
</dbReference>
<gene>
    <name evidence="11" type="ORF">GOM49_08300</name>
</gene>
<protein>
    <submittedName>
        <fullName evidence="11">Motility protein A</fullName>
    </submittedName>
</protein>
<accession>A0A6I6EXT3</accession>
<evidence type="ECO:0000313" key="11">
    <source>
        <dbReference type="EMBL" id="QGU95091.1"/>
    </source>
</evidence>
<dbReference type="Proteomes" id="UP000422764">
    <property type="component" value="Chromosome"/>
</dbReference>
<sequence length="269" mass="29445">MKRQDMLTLIGLLAGTGLMIYGMLSGGGTFKMFFDPASIAITVGGSISALLINYPLNEFKRLIKVMIQSFKDSSMNGLSIINEFGELSKKARREGLLSLEDDIDKIEDTFLKKGLQMVVDGIEPETIREILELEIGEMEKRHKDGSDMLRSWAAYAPAFGMLGTLIGLIQMLANLNDPSALGPGMGKALITTYYGSLIANLIANPMAANLSYKSGQEATSREMMLEGVLAIQSGVNPRIVEEKLVSYLNPLDKKKYYEVQATSEVEADV</sequence>
<feature type="transmembrane region" description="Helical" evidence="8">
    <location>
        <begin position="36"/>
        <end position="56"/>
    </location>
</feature>
<keyword evidence="3 8" id="KW-0812">Transmembrane</keyword>
<keyword evidence="6 8" id="KW-0472">Membrane</keyword>
<name>A0A6I6EXT3_9CLOT</name>
<evidence type="ECO:0000256" key="3">
    <source>
        <dbReference type="ARBA" id="ARBA00022692"/>
    </source>
</evidence>
<dbReference type="AlphaFoldDB" id="A0A6I6EXT3"/>
<comment type="subcellular location">
    <subcellularLocation>
        <location evidence="1">Cell membrane</location>
        <topology evidence="1">Multi-pass membrane protein</topology>
    </subcellularLocation>
    <subcellularLocation>
        <location evidence="7">Membrane</location>
        <topology evidence="7">Multi-pass membrane protein</topology>
    </subcellularLocation>
</comment>
<dbReference type="InterPro" id="IPR046786">
    <property type="entry name" value="MotA_N"/>
</dbReference>
<keyword evidence="5 8" id="KW-1133">Transmembrane helix</keyword>
<dbReference type="GO" id="GO:0005886">
    <property type="term" value="C:plasma membrane"/>
    <property type="evidence" value="ECO:0007669"/>
    <property type="project" value="UniProtKB-SubCell"/>
</dbReference>
<dbReference type="Pfam" id="PF20560">
    <property type="entry name" value="MotA_N"/>
    <property type="match status" value="1"/>
</dbReference>
<dbReference type="InterPro" id="IPR047055">
    <property type="entry name" value="MotA-like"/>
</dbReference>
<dbReference type="PANTHER" id="PTHR30433">
    <property type="entry name" value="CHEMOTAXIS PROTEIN MOTA"/>
    <property type="match status" value="1"/>
</dbReference>